<reference evidence="3" key="1">
    <citation type="submission" date="2013-06" db="EMBL/GenBank/DDBJ databases">
        <title>Complete Genome Sequence of Hyperthermophilic Palaeococcus pacificus DY20341T, Isolated from a Deep-Sea Hydrothermal Sediments.</title>
        <authorList>
            <person name="Zeng X."/>
            <person name="Shao Z."/>
        </authorList>
    </citation>
    <scope>NUCLEOTIDE SEQUENCE [LARGE SCALE GENOMIC DNA]</scope>
    <source>
        <strain evidence="3">DY20341</strain>
    </source>
</reference>
<feature type="domain" description="PPM-type phosphatase" evidence="1">
    <location>
        <begin position="29"/>
        <end position="261"/>
    </location>
</feature>
<dbReference type="SUPFAM" id="SSF81606">
    <property type="entry name" value="PP2C-like"/>
    <property type="match status" value="1"/>
</dbReference>
<dbReference type="KEGG" id="ppac:PAP_08790"/>
<name>A0A075M010_9EURY</name>
<reference evidence="2 3" key="2">
    <citation type="journal article" date="2015" name="Genome Announc.">
        <title>Complete Genome Sequence of Hyperthermophilic Piezophilic Archaeon Palaeococcus pacificus DY20341T, Isolated from Deep-Sea Hydrothermal Sediments.</title>
        <authorList>
            <person name="Zeng X."/>
            <person name="Jebbar M."/>
            <person name="Shao Z."/>
        </authorList>
    </citation>
    <scope>NUCLEOTIDE SEQUENCE [LARGE SCALE GENOMIC DNA]</scope>
    <source>
        <strain evidence="2 3">DY20341</strain>
    </source>
</reference>
<sequence>MSVQFVRKLLNVVSRAREWETATEIDGKACGISHVGGRENNEDNMLLLKLPDAYLFAVADGLGGHNAGEIASKIAVETLKKVLKDEYKERMSKEEVKALLEKAYKLAHDHIMKNAVGEREGMGTTLVAAFVRRNKAIIANTGDSRAYLIRDGRIIERTKDHSLVQELLDNGTITEEEAKHHPMRNVITKSLGIDFGVDFYEWKLEKGDVLLLSSDGLHDYIEEDRIAEIASNGDPKDIAERLIGEALKATKDNVTVVVFREGGLDG</sequence>
<dbReference type="Gene3D" id="3.60.40.10">
    <property type="entry name" value="PPM-type phosphatase domain"/>
    <property type="match status" value="1"/>
</dbReference>
<dbReference type="PANTHER" id="PTHR47992">
    <property type="entry name" value="PROTEIN PHOSPHATASE"/>
    <property type="match status" value="1"/>
</dbReference>
<gene>
    <name evidence="2" type="ORF">PAP_08790</name>
</gene>
<dbReference type="InterPro" id="IPR036457">
    <property type="entry name" value="PPM-type-like_dom_sf"/>
</dbReference>
<dbReference type="GO" id="GO:0004722">
    <property type="term" value="F:protein serine/threonine phosphatase activity"/>
    <property type="evidence" value="ECO:0007669"/>
    <property type="project" value="InterPro"/>
</dbReference>
<evidence type="ECO:0000313" key="2">
    <source>
        <dbReference type="EMBL" id="AIF70138.1"/>
    </source>
</evidence>
<dbReference type="Pfam" id="PF13672">
    <property type="entry name" value="PP2C_2"/>
    <property type="match status" value="1"/>
</dbReference>
<dbReference type="eggNOG" id="arCOG05302">
    <property type="taxonomic scope" value="Archaea"/>
</dbReference>
<dbReference type="CDD" id="cd00143">
    <property type="entry name" value="PP2Cc"/>
    <property type="match status" value="1"/>
</dbReference>
<dbReference type="InterPro" id="IPR015655">
    <property type="entry name" value="PP2C"/>
</dbReference>
<dbReference type="STRING" id="1343739.PAP_08790"/>
<dbReference type="NCBIfam" id="NF033484">
    <property type="entry name" value="Stp1_PP2C_phos"/>
    <property type="match status" value="1"/>
</dbReference>
<protein>
    <recommendedName>
        <fullName evidence="1">PPM-type phosphatase domain-containing protein</fullName>
    </recommendedName>
</protein>
<evidence type="ECO:0000259" key="1">
    <source>
        <dbReference type="PROSITE" id="PS51746"/>
    </source>
</evidence>
<dbReference type="InterPro" id="IPR001932">
    <property type="entry name" value="PPM-type_phosphatase-like_dom"/>
</dbReference>
<keyword evidence="3" id="KW-1185">Reference proteome</keyword>
<accession>A0A075M010</accession>
<dbReference type="Proteomes" id="UP000027981">
    <property type="component" value="Chromosome"/>
</dbReference>
<evidence type="ECO:0000313" key="3">
    <source>
        <dbReference type="Proteomes" id="UP000027981"/>
    </source>
</evidence>
<proteinExistence type="predicted"/>
<dbReference type="HOGENOM" id="CLU_034545_4_2_2"/>
<dbReference type="PROSITE" id="PS51746">
    <property type="entry name" value="PPM_2"/>
    <property type="match status" value="1"/>
</dbReference>
<dbReference type="SMART" id="SM00332">
    <property type="entry name" value="PP2Cc"/>
    <property type="match status" value="1"/>
</dbReference>
<dbReference type="EMBL" id="CP006019">
    <property type="protein sequence ID" value="AIF70138.1"/>
    <property type="molecule type" value="Genomic_DNA"/>
</dbReference>
<organism evidence="2 3">
    <name type="scientific">Palaeococcus pacificus DY20341</name>
    <dbReference type="NCBI Taxonomy" id="1343739"/>
    <lineage>
        <taxon>Archaea</taxon>
        <taxon>Methanobacteriati</taxon>
        <taxon>Methanobacteriota</taxon>
        <taxon>Thermococci</taxon>
        <taxon>Thermococcales</taxon>
        <taxon>Thermococcaceae</taxon>
        <taxon>Palaeococcus</taxon>
    </lineage>
</organism>
<dbReference type="OrthoDB" id="198002at2157"/>
<dbReference type="SMART" id="SM00331">
    <property type="entry name" value="PP2C_SIG"/>
    <property type="match status" value="1"/>
</dbReference>
<dbReference type="AlphaFoldDB" id="A0A075M010"/>